<accession>A0A484AYZ7</accession>
<protein>
    <submittedName>
        <fullName evidence="2">Uncharacterized protein</fullName>
    </submittedName>
</protein>
<evidence type="ECO:0000313" key="2">
    <source>
        <dbReference type="EMBL" id="TDG40805.1"/>
    </source>
</evidence>
<comment type="caution">
    <text evidence="2">The sequence shown here is derived from an EMBL/GenBank/DDBJ whole genome shotgun (WGS) entry which is preliminary data.</text>
</comment>
<reference evidence="2 3" key="1">
    <citation type="journal article" date="2019" name="J. Hered.">
        <title>An Improved Genome Assembly for Drosophila navojoa, the Basal Species in the mojavensis Cluster.</title>
        <authorList>
            <person name="Vanderlinde T."/>
            <person name="Dupim E.G."/>
            <person name="Nazario-Yepiz N.O."/>
            <person name="Carvalho A.B."/>
        </authorList>
    </citation>
    <scope>NUCLEOTIDE SEQUENCE [LARGE SCALE GENOMIC DNA]</scope>
    <source>
        <strain evidence="2">Navoj_Jal97</strain>
        <tissue evidence="2">Whole organism</tissue>
    </source>
</reference>
<dbReference type="Proteomes" id="UP000295192">
    <property type="component" value="Unassembled WGS sequence"/>
</dbReference>
<feature type="compositionally biased region" description="Polar residues" evidence="1">
    <location>
        <begin position="1"/>
        <end position="11"/>
    </location>
</feature>
<organism evidence="2 3">
    <name type="scientific">Drosophila navojoa</name>
    <name type="common">Fruit fly</name>
    <dbReference type="NCBI Taxonomy" id="7232"/>
    <lineage>
        <taxon>Eukaryota</taxon>
        <taxon>Metazoa</taxon>
        <taxon>Ecdysozoa</taxon>
        <taxon>Arthropoda</taxon>
        <taxon>Hexapoda</taxon>
        <taxon>Insecta</taxon>
        <taxon>Pterygota</taxon>
        <taxon>Neoptera</taxon>
        <taxon>Endopterygota</taxon>
        <taxon>Diptera</taxon>
        <taxon>Brachycera</taxon>
        <taxon>Muscomorpha</taxon>
        <taxon>Ephydroidea</taxon>
        <taxon>Drosophilidae</taxon>
        <taxon>Drosophila</taxon>
    </lineage>
</organism>
<keyword evidence="3" id="KW-1185">Reference proteome</keyword>
<dbReference type="AlphaFoldDB" id="A0A484AYZ7"/>
<feature type="region of interest" description="Disordered" evidence="1">
    <location>
        <begin position="1"/>
        <end position="59"/>
    </location>
</feature>
<evidence type="ECO:0000313" key="3">
    <source>
        <dbReference type="Proteomes" id="UP000295192"/>
    </source>
</evidence>
<proteinExistence type="predicted"/>
<name>A0A484AYZ7_DRONA</name>
<feature type="compositionally biased region" description="Low complexity" evidence="1">
    <location>
        <begin position="28"/>
        <end position="50"/>
    </location>
</feature>
<sequence length="76" mass="8030">MGTTTGRNSQLGRCYAPVRSGAGDTDENANANANGNQNANANANVNGNGNQEKREKEVEYGNEETYVRMCECGGGE</sequence>
<evidence type="ECO:0000256" key="1">
    <source>
        <dbReference type="SAM" id="MobiDB-lite"/>
    </source>
</evidence>
<dbReference type="EMBL" id="LSRL02000480">
    <property type="protein sequence ID" value="TDG40805.1"/>
    <property type="molecule type" value="Genomic_DNA"/>
</dbReference>
<gene>
    <name evidence="2" type="ORF">AWZ03_012774</name>
</gene>